<keyword evidence="9" id="KW-0406">Ion transport</keyword>
<evidence type="ECO:0000256" key="10">
    <source>
        <dbReference type="ARBA" id="ARBA00023114"/>
    </source>
</evidence>
<dbReference type="GO" id="GO:0015288">
    <property type="term" value="F:porin activity"/>
    <property type="evidence" value="ECO:0007669"/>
    <property type="project" value="UniProtKB-KW"/>
</dbReference>
<keyword evidence="10" id="KW-0626">Porin</keyword>
<evidence type="ECO:0000313" key="18">
    <source>
        <dbReference type="EMBL" id="PVY61745.1"/>
    </source>
</evidence>
<evidence type="ECO:0000256" key="1">
    <source>
        <dbReference type="ARBA" id="ARBA00004571"/>
    </source>
</evidence>
<dbReference type="InterPro" id="IPR003715">
    <property type="entry name" value="Poly_export_N"/>
</dbReference>
<comment type="subcellular location">
    <subcellularLocation>
        <location evidence="1">Cell outer membrane</location>
        <topology evidence="1">Multi-pass membrane protein</topology>
    </subcellularLocation>
</comment>
<evidence type="ECO:0000256" key="11">
    <source>
        <dbReference type="ARBA" id="ARBA00023136"/>
    </source>
</evidence>
<dbReference type="STRING" id="1231391.GCA_000308195_00294"/>
<dbReference type="Pfam" id="PF22461">
    <property type="entry name" value="SLBB_2"/>
    <property type="match status" value="2"/>
</dbReference>
<keyword evidence="7 15" id="KW-0732">Signal</keyword>
<evidence type="ECO:0000256" key="13">
    <source>
        <dbReference type="ARBA" id="ARBA00023237"/>
    </source>
</evidence>
<dbReference type="GO" id="GO:0015159">
    <property type="term" value="F:polysaccharide transmembrane transporter activity"/>
    <property type="evidence" value="ECO:0007669"/>
    <property type="project" value="InterPro"/>
</dbReference>
<dbReference type="EMBL" id="QEKO01000003">
    <property type="protein sequence ID" value="PVY61745.1"/>
    <property type="molecule type" value="Genomic_DNA"/>
</dbReference>
<evidence type="ECO:0000256" key="15">
    <source>
        <dbReference type="SAM" id="SignalP"/>
    </source>
</evidence>
<feature type="domain" description="Polysaccharide export protein N-terminal" evidence="16">
    <location>
        <begin position="85"/>
        <end position="177"/>
    </location>
</feature>
<keyword evidence="5" id="KW-0762">Sugar transport</keyword>
<dbReference type="Gene3D" id="3.30.1950.10">
    <property type="entry name" value="wza like domain"/>
    <property type="match status" value="1"/>
</dbReference>
<accession>A0A2U1CL75</accession>
<dbReference type="Gene3D" id="3.10.560.10">
    <property type="entry name" value="Outer membrane lipoprotein wza domain like"/>
    <property type="match status" value="2"/>
</dbReference>
<dbReference type="GO" id="GO:0006811">
    <property type="term" value="P:monoatomic ion transport"/>
    <property type="evidence" value="ECO:0007669"/>
    <property type="project" value="UniProtKB-KW"/>
</dbReference>
<feature type="chain" id="PRO_5015500691" evidence="15">
    <location>
        <begin position="34"/>
        <end position="386"/>
    </location>
</feature>
<reference evidence="18 19" key="1">
    <citation type="submission" date="2018-04" db="EMBL/GenBank/DDBJ databases">
        <title>Genomic Encyclopedia of Type Strains, Phase IV (KMG-IV): sequencing the most valuable type-strain genomes for metagenomic binning, comparative biology and taxonomic classification.</title>
        <authorList>
            <person name="Goeker M."/>
        </authorList>
    </citation>
    <scope>NUCLEOTIDE SEQUENCE [LARGE SCALE GENOMIC DNA]</scope>
    <source>
        <strain evidence="18 19">DSM 10065</strain>
    </source>
</reference>
<evidence type="ECO:0000256" key="4">
    <source>
        <dbReference type="ARBA" id="ARBA00022452"/>
    </source>
</evidence>
<evidence type="ECO:0000256" key="7">
    <source>
        <dbReference type="ARBA" id="ARBA00022729"/>
    </source>
</evidence>
<gene>
    <name evidence="18" type="ORF">C7440_2476</name>
</gene>
<dbReference type="RefSeq" id="WP_116518761.1">
    <property type="nucleotide sequence ID" value="NZ_JACCEX010000003.1"/>
</dbReference>
<dbReference type="GO" id="GO:0009279">
    <property type="term" value="C:cell outer membrane"/>
    <property type="evidence" value="ECO:0007669"/>
    <property type="project" value="UniProtKB-SubCell"/>
</dbReference>
<comment type="similarity">
    <text evidence="2">Belongs to the BexD/CtrA/VexA family.</text>
</comment>
<keyword evidence="4" id="KW-1134">Transmembrane beta strand</keyword>
<dbReference type="PANTHER" id="PTHR33619">
    <property type="entry name" value="POLYSACCHARIDE EXPORT PROTEIN GFCE-RELATED"/>
    <property type="match status" value="1"/>
</dbReference>
<keyword evidence="6" id="KW-0812">Transmembrane</keyword>
<keyword evidence="14" id="KW-0449">Lipoprotein</keyword>
<dbReference type="Proteomes" id="UP000246145">
    <property type="component" value="Unassembled WGS sequence"/>
</dbReference>
<keyword evidence="13" id="KW-0998">Cell outer membrane</keyword>
<dbReference type="AlphaFoldDB" id="A0A2U1CL75"/>
<protein>
    <submittedName>
        <fullName evidence="18">Polysaccharide export outer membrane protein</fullName>
    </submittedName>
</protein>
<dbReference type="Pfam" id="PF02563">
    <property type="entry name" value="Poly_export"/>
    <property type="match status" value="1"/>
</dbReference>
<dbReference type="InterPro" id="IPR049712">
    <property type="entry name" value="Poly_export"/>
</dbReference>
<keyword evidence="12" id="KW-0564">Palmitate</keyword>
<evidence type="ECO:0000256" key="3">
    <source>
        <dbReference type="ARBA" id="ARBA00022448"/>
    </source>
</evidence>
<feature type="domain" description="SLBB" evidence="17">
    <location>
        <begin position="267"/>
        <end position="355"/>
    </location>
</feature>
<feature type="signal peptide" evidence="15">
    <location>
        <begin position="1"/>
        <end position="33"/>
    </location>
</feature>
<keyword evidence="11" id="KW-0472">Membrane</keyword>
<keyword evidence="3" id="KW-0813">Transport</keyword>
<organism evidence="18 19">
    <name type="scientific">Pusillimonas noertemannii</name>
    <dbReference type="NCBI Taxonomy" id="305977"/>
    <lineage>
        <taxon>Bacteria</taxon>
        <taxon>Pseudomonadati</taxon>
        <taxon>Pseudomonadota</taxon>
        <taxon>Betaproteobacteria</taxon>
        <taxon>Burkholderiales</taxon>
        <taxon>Alcaligenaceae</taxon>
        <taxon>Pusillimonas</taxon>
    </lineage>
</organism>
<evidence type="ECO:0000256" key="6">
    <source>
        <dbReference type="ARBA" id="ARBA00022692"/>
    </source>
</evidence>
<keyword evidence="19" id="KW-1185">Reference proteome</keyword>
<comment type="caution">
    <text evidence="18">The sequence shown here is derived from an EMBL/GenBank/DDBJ whole genome shotgun (WGS) entry which is preliminary data.</text>
</comment>
<evidence type="ECO:0000256" key="12">
    <source>
        <dbReference type="ARBA" id="ARBA00023139"/>
    </source>
</evidence>
<evidence type="ECO:0000256" key="2">
    <source>
        <dbReference type="ARBA" id="ARBA00009450"/>
    </source>
</evidence>
<evidence type="ECO:0000259" key="16">
    <source>
        <dbReference type="Pfam" id="PF02563"/>
    </source>
</evidence>
<name>A0A2U1CL75_9BURK</name>
<dbReference type="InterPro" id="IPR054765">
    <property type="entry name" value="SLBB_dom"/>
</dbReference>
<proteinExistence type="inferred from homology"/>
<feature type="domain" description="SLBB" evidence="17">
    <location>
        <begin position="183"/>
        <end position="260"/>
    </location>
</feature>
<dbReference type="OrthoDB" id="9815244at2"/>
<keyword evidence="8" id="KW-0625">Polysaccharide transport</keyword>
<evidence type="ECO:0000259" key="17">
    <source>
        <dbReference type="Pfam" id="PF22461"/>
    </source>
</evidence>
<sequence length="386" mass="42032">MTTSTPEHVPPTGWRTVLAVLAASALLSACAMAPGMRMDAGQDSAVADAAPEGALIPITADLIAQQRQASSQGVGKEVKKLFGTRKAYRIGRNDIVNIVVWGHPELGLTPATSNRSMGSTTQADVGNGYNVNPDGTIQFPFIGPIKIVGLTENEARELLTRRLAKFVHDPQVTVRVQAYRNGRIYVDGEVRVPGLQTLDDVPMTLPEAINRAGGFGPEADRSSIELTRAEHTIHIDLPKLTRQGVNPNRILLANGDLLRVLNQDETKVFVMGEVWTPRSMPLHDGRLSLTEALGESGGPDPWTSNPGQIYVVRKMPHELGGENALPEIYHLDASSPAAFVLANDFQLQPRDVVYVDPAAVVRWNRFISNLLPSYNSLFINTRNTTR</sequence>
<evidence type="ECO:0000256" key="9">
    <source>
        <dbReference type="ARBA" id="ARBA00023065"/>
    </source>
</evidence>
<dbReference type="PANTHER" id="PTHR33619:SF3">
    <property type="entry name" value="POLYSACCHARIDE EXPORT PROTEIN GFCE-RELATED"/>
    <property type="match status" value="1"/>
</dbReference>
<evidence type="ECO:0000256" key="14">
    <source>
        <dbReference type="ARBA" id="ARBA00023288"/>
    </source>
</evidence>
<evidence type="ECO:0000256" key="8">
    <source>
        <dbReference type="ARBA" id="ARBA00023047"/>
    </source>
</evidence>
<dbReference type="GO" id="GO:0046930">
    <property type="term" value="C:pore complex"/>
    <property type="evidence" value="ECO:0007669"/>
    <property type="project" value="UniProtKB-KW"/>
</dbReference>
<evidence type="ECO:0000256" key="5">
    <source>
        <dbReference type="ARBA" id="ARBA00022597"/>
    </source>
</evidence>
<evidence type="ECO:0000313" key="19">
    <source>
        <dbReference type="Proteomes" id="UP000246145"/>
    </source>
</evidence>